<dbReference type="Gene3D" id="1.25.40.10">
    <property type="entry name" value="Tetratricopeptide repeat domain"/>
    <property type="match status" value="1"/>
</dbReference>
<sequence>MGIPSTDSGNPVLAPGLLWDQFTAVPARWPMDDRKTRRSDYPLTIPDAVLQSDAMRRACAARNFQEIFRLVNRRTGTSQAVMAAAIGNMTSSRVSDVIRGVRGIRGREVMERVADGFGIPGDMLGLPKRPWETRPEGGDQAPSSTCFEEDQETADAQPSSSITGAAGHAMYVRRGEVEKTRRRDAVKLAGLAIAAPAVTAKILEQAAAEAIEFTRQAEASALASDTLDHLDLAVTEFNGAYSLKPPQQLFEAVLDYRRKVGALLKGEHTHRQGRELLAFAGWLSELLAWLAHDLGDARTGLAFATDAFVHGQQAGHGRLCAWAMDAAASINLYEQRPAQALNAARRGLAEAPADHPLTVRLHAQAARACAADGDTEGFTAAFRAAEDTYQLLPPRSPRRFGVDVLPLAEYALTSYPATSCIWLGQADRAHQYAERALASYQAAPQASRSPSREAIARIDLALAHAQLGDPDDAVALGHQALDSARVVDSVRNRASDLTTYLTRRYRGHAAVECLRERLIHTTQRASGLC</sequence>
<evidence type="ECO:0000313" key="2">
    <source>
        <dbReference type="EMBL" id="GAA2339148.1"/>
    </source>
</evidence>
<feature type="region of interest" description="Disordered" evidence="1">
    <location>
        <begin position="124"/>
        <end position="167"/>
    </location>
</feature>
<evidence type="ECO:0000256" key="1">
    <source>
        <dbReference type="SAM" id="MobiDB-lite"/>
    </source>
</evidence>
<feature type="compositionally biased region" description="Polar residues" evidence="1">
    <location>
        <begin position="154"/>
        <end position="163"/>
    </location>
</feature>
<accession>A0ABN3FX27</accession>
<keyword evidence="3" id="KW-1185">Reference proteome</keyword>
<name>A0ABN3FX27_9ACTN</name>
<dbReference type="EMBL" id="BAAASD010000007">
    <property type="protein sequence ID" value="GAA2339148.1"/>
    <property type="molecule type" value="Genomic_DNA"/>
</dbReference>
<dbReference type="SUPFAM" id="SSF48452">
    <property type="entry name" value="TPR-like"/>
    <property type="match status" value="1"/>
</dbReference>
<dbReference type="InterPro" id="IPR011990">
    <property type="entry name" value="TPR-like_helical_dom_sf"/>
</dbReference>
<protein>
    <recommendedName>
        <fullName evidence="4">Transcriptional regulator</fullName>
    </recommendedName>
</protein>
<organism evidence="2 3">
    <name type="scientific">Streptomyces cuspidosporus</name>
    <dbReference type="NCBI Taxonomy" id="66882"/>
    <lineage>
        <taxon>Bacteria</taxon>
        <taxon>Bacillati</taxon>
        <taxon>Actinomycetota</taxon>
        <taxon>Actinomycetes</taxon>
        <taxon>Kitasatosporales</taxon>
        <taxon>Streptomycetaceae</taxon>
        <taxon>Streptomyces</taxon>
    </lineage>
</organism>
<evidence type="ECO:0000313" key="3">
    <source>
        <dbReference type="Proteomes" id="UP001500253"/>
    </source>
</evidence>
<proteinExistence type="predicted"/>
<comment type="caution">
    <text evidence="2">The sequence shown here is derived from an EMBL/GenBank/DDBJ whole genome shotgun (WGS) entry which is preliminary data.</text>
</comment>
<dbReference type="Proteomes" id="UP001500253">
    <property type="component" value="Unassembled WGS sequence"/>
</dbReference>
<gene>
    <name evidence="2" type="ORF">GCM10010246_24850</name>
</gene>
<evidence type="ECO:0008006" key="4">
    <source>
        <dbReference type="Google" id="ProtNLM"/>
    </source>
</evidence>
<reference evidence="2 3" key="1">
    <citation type="journal article" date="2019" name="Int. J. Syst. Evol. Microbiol.">
        <title>The Global Catalogue of Microorganisms (GCM) 10K type strain sequencing project: providing services to taxonomists for standard genome sequencing and annotation.</title>
        <authorList>
            <consortium name="The Broad Institute Genomics Platform"/>
            <consortium name="The Broad Institute Genome Sequencing Center for Infectious Disease"/>
            <person name="Wu L."/>
            <person name="Ma J."/>
        </authorList>
    </citation>
    <scope>NUCLEOTIDE SEQUENCE [LARGE SCALE GENOMIC DNA]</scope>
    <source>
        <strain evidence="2 3">JCM 4316</strain>
    </source>
</reference>